<dbReference type="EMBL" id="RXFT01000002">
    <property type="protein sequence ID" value="RUR66890.1"/>
    <property type="molecule type" value="Genomic_DNA"/>
</dbReference>
<accession>A0A3S0ZM40</accession>
<name>A0A3S0ZM40_9BURK</name>
<keyword evidence="1" id="KW-0812">Transmembrane</keyword>
<feature type="transmembrane region" description="Helical" evidence="1">
    <location>
        <begin position="12"/>
        <end position="39"/>
    </location>
</feature>
<dbReference type="AlphaFoldDB" id="A0A3S0ZM40"/>
<proteinExistence type="predicted"/>
<dbReference type="OrthoDB" id="8724817at2"/>
<dbReference type="InterPro" id="IPR013362">
    <property type="entry name" value="Pilus_4_PilV"/>
</dbReference>
<feature type="domain" description="Type IV pilin Tt1218-like" evidence="2">
    <location>
        <begin position="38"/>
        <end position="73"/>
    </location>
</feature>
<protein>
    <submittedName>
        <fullName evidence="3">Type IV pilus modification protein PilV</fullName>
    </submittedName>
</protein>
<evidence type="ECO:0000259" key="2">
    <source>
        <dbReference type="Pfam" id="PF22150"/>
    </source>
</evidence>
<keyword evidence="1" id="KW-1133">Transmembrane helix</keyword>
<dbReference type="Proteomes" id="UP000281118">
    <property type="component" value="Unassembled WGS sequence"/>
</dbReference>
<dbReference type="Pfam" id="PF22150">
    <property type="entry name" value="Tt1218-like"/>
    <property type="match status" value="1"/>
</dbReference>
<dbReference type="Pfam" id="PF07963">
    <property type="entry name" value="N_methyl"/>
    <property type="match status" value="1"/>
</dbReference>
<evidence type="ECO:0000256" key="1">
    <source>
        <dbReference type="SAM" id="Phobius"/>
    </source>
</evidence>
<dbReference type="InterPro" id="IPR054402">
    <property type="entry name" value="Tt1218-like_dom"/>
</dbReference>
<organism evidence="3 4">
    <name type="scientific">Variovorax guangxiensis</name>
    <dbReference type="NCBI Taxonomy" id="1775474"/>
    <lineage>
        <taxon>Bacteria</taxon>
        <taxon>Pseudomonadati</taxon>
        <taxon>Pseudomonadota</taxon>
        <taxon>Betaproteobacteria</taxon>
        <taxon>Burkholderiales</taxon>
        <taxon>Comamonadaceae</taxon>
        <taxon>Variovorax</taxon>
    </lineage>
</organism>
<sequence length="198" mass="20852">MNSFSRRARNAGRVAGFTLIEVLVSIVVLSFGLLGMVALQAASLQANRDARLQSTAVVLARELAEMMRGNKDQALLATNNPYLTGKLSNPLVAPSASYCLSVGSSCNTPEKVAQAELTDWLARVDDALPGASIRICRDAAPFASDGTAQWGCTSSDSSDPILVKIGWSRPSLKSGDTNVWKASDRPSVVLAVTPGSTL</sequence>
<gene>
    <name evidence="3" type="primary">pilV</name>
    <name evidence="3" type="ORF">EJP67_07395</name>
</gene>
<comment type="caution">
    <text evidence="3">The sequence shown here is derived from an EMBL/GenBank/DDBJ whole genome shotgun (WGS) entry which is preliminary data.</text>
</comment>
<keyword evidence="1" id="KW-0472">Membrane</keyword>
<evidence type="ECO:0000313" key="3">
    <source>
        <dbReference type="EMBL" id="RUR66890.1"/>
    </source>
</evidence>
<evidence type="ECO:0000313" key="4">
    <source>
        <dbReference type="Proteomes" id="UP000281118"/>
    </source>
</evidence>
<dbReference type="RefSeq" id="WP_126021052.1">
    <property type="nucleotide sequence ID" value="NZ_RXFT01000002.1"/>
</dbReference>
<dbReference type="InterPro" id="IPR012902">
    <property type="entry name" value="N_methyl_site"/>
</dbReference>
<dbReference type="NCBIfam" id="TIGR02523">
    <property type="entry name" value="type_IV_pilV"/>
    <property type="match status" value="1"/>
</dbReference>
<reference evidence="3 4" key="1">
    <citation type="submission" date="2018-12" db="EMBL/GenBank/DDBJ databases">
        <title>The genome sequences of Variovorax guangxiensis DSM 27352.</title>
        <authorList>
            <person name="Gao J."/>
            <person name="Sun J."/>
        </authorList>
    </citation>
    <scope>NUCLEOTIDE SEQUENCE [LARGE SCALE GENOMIC DNA]</scope>
    <source>
        <strain evidence="3 4">DSM 27352</strain>
    </source>
</reference>
<dbReference type="NCBIfam" id="TIGR02532">
    <property type="entry name" value="IV_pilin_GFxxxE"/>
    <property type="match status" value="1"/>
</dbReference>